<sequence length="435" mass="48022">MKTLKMIKSDLHSTIVSGVFILLAAGSGFAQNAITTNVKPSESIRPYTVAVSDVTLKDLRQRVLSTKWPEKETVLDQSQGVQLAKLKGLAQYWSTNYDWRKAEAKLNSYPQFLTKIDGVDIHFIHVRSKEPNAMPVILTHGWPGSVFEFIKVIGPLTDPVAYGGKPEDAFDVIIPSLPGFGFSGKPTEAGWDIDRIGKAWTVLVNRLGYKNYVAQGGDWGAGVVNSMALQAPEGLLGIHSNFPATLPAEGVKAIGSGIAPEEFSAQEKAAFDYRIKLNKGGYFTYKATMTARPQAIGYGLNDSPVGLAAWLLLHPGFSNWSYGTDPEQSPTKDEVLDDITLYWLTNSGTSSARIYWENRNKDNINAGAMKTDQIKLPVAITVFPDDVFTSSESWAHRAFKNLIYFHQVDRGGHFAAWEQPQLFTQELRAAFKSLR</sequence>
<organism evidence="6 7">
    <name type="scientific">Flavobacterium circumlabens</name>
    <dbReference type="NCBI Taxonomy" id="2133765"/>
    <lineage>
        <taxon>Bacteria</taxon>
        <taxon>Pseudomonadati</taxon>
        <taxon>Bacteroidota</taxon>
        <taxon>Flavobacteriia</taxon>
        <taxon>Flavobacteriales</taxon>
        <taxon>Flavobacteriaceae</taxon>
        <taxon>Flavobacterium</taxon>
    </lineage>
</organism>
<dbReference type="PRINTS" id="PR00412">
    <property type="entry name" value="EPOXHYDRLASE"/>
</dbReference>
<dbReference type="Gene3D" id="3.40.50.1820">
    <property type="entry name" value="alpha/beta hydrolase"/>
    <property type="match status" value="1"/>
</dbReference>
<dbReference type="RefSeq" id="WP_132036909.1">
    <property type="nucleotide sequence ID" value="NZ_QWDN01000006.1"/>
</dbReference>
<dbReference type="PANTHER" id="PTHR21661:SF35">
    <property type="entry name" value="EPOXIDE HYDROLASE"/>
    <property type="match status" value="1"/>
</dbReference>
<evidence type="ECO:0000256" key="3">
    <source>
        <dbReference type="ARBA" id="ARBA00022801"/>
    </source>
</evidence>
<dbReference type="GO" id="GO:0097176">
    <property type="term" value="P:epoxide metabolic process"/>
    <property type="evidence" value="ECO:0007669"/>
    <property type="project" value="TreeGrafter"/>
</dbReference>
<dbReference type="AlphaFoldDB" id="A0A4Y7U967"/>
<evidence type="ECO:0000313" key="7">
    <source>
        <dbReference type="Proteomes" id="UP000298340"/>
    </source>
</evidence>
<feature type="active site" description="Proton donor" evidence="4">
    <location>
        <position position="355"/>
    </location>
</feature>
<evidence type="ECO:0000259" key="5">
    <source>
        <dbReference type="Pfam" id="PF06441"/>
    </source>
</evidence>
<protein>
    <submittedName>
        <fullName evidence="6">Epoxide hydrolase</fullName>
    </submittedName>
</protein>
<dbReference type="SUPFAM" id="SSF53474">
    <property type="entry name" value="alpha/beta-Hydrolases"/>
    <property type="match status" value="1"/>
</dbReference>
<name>A0A4Y7U967_9FLAO</name>
<dbReference type="InterPro" id="IPR000639">
    <property type="entry name" value="Epox_hydrolase-like"/>
</dbReference>
<comment type="caution">
    <text evidence="6">The sequence shown here is derived from an EMBL/GenBank/DDBJ whole genome shotgun (WGS) entry which is preliminary data.</text>
</comment>
<dbReference type="PANTHER" id="PTHR21661">
    <property type="entry name" value="EPOXIDE HYDROLASE 1-RELATED"/>
    <property type="match status" value="1"/>
</dbReference>
<reference evidence="6 7" key="1">
    <citation type="journal article" date="2018" name="Syst. Appl. Microbiol.">
        <title>Flavobacterium circumlabens sp. nov. and Flavobacterium cupreum sp. nov., two psychrotrophic species isolated from Antarctic environmental samples.</title>
        <authorList>
            <person name="Kralova S."/>
            <person name="Busse H.J."/>
            <person name="Svec P."/>
            <person name="Maslanova I."/>
            <person name="Stankova E."/>
            <person name="Bartak M."/>
            <person name="Sedlacek I."/>
        </authorList>
    </citation>
    <scope>NUCLEOTIDE SEQUENCE [LARGE SCALE GENOMIC DNA]</scope>
    <source>
        <strain evidence="6 7">CCM 8828</strain>
    </source>
</reference>
<keyword evidence="3 6" id="KW-0378">Hydrolase</keyword>
<dbReference type="PIRSF" id="PIRSF001112">
    <property type="entry name" value="Epoxide_hydrolase"/>
    <property type="match status" value="1"/>
</dbReference>
<dbReference type="InterPro" id="IPR010497">
    <property type="entry name" value="Epoxide_hydro_N"/>
</dbReference>
<dbReference type="InterPro" id="IPR029058">
    <property type="entry name" value="AB_hydrolase_fold"/>
</dbReference>
<dbReference type="GO" id="GO:0004301">
    <property type="term" value="F:epoxide hydrolase activity"/>
    <property type="evidence" value="ECO:0007669"/>
    <property type="project" value="TreeGrafter"/>
</dbReference>
<evidence type="ECO:0000313" key="6">
    <source>
        <dbReference type="EMBL" id="TEB42975.1"/>
    </source>
</evidence>
<dbReference type="EMBL" id="QWDN01000006">
    <property type="protein sequence ID" value="TEB42975.1"/>
    <property type="molecule type" value="Genomic_DNA"/>
</dbReference>
<dbReference type="Proteomes" id="UP000298340">
    <property type="component" value="Unassembled WGS sequence"/>
</dbReference>
<accession>A0A4Y7U967</accession>
<evidence type="ECO:0000256" key="4">
    <source>
        <dbReference type="PIRSR" id="PIRSR001112-1"/>
    </source>
</evidence>
<gene>
    <name evidence="6" type="ORF">D0809_16165</name>
</gene>
<proteinExistence type="inferred from homology"/>
<dbReference type="OrthoDB" id="9780765at2"/>
<evidence type="ECO:0000256" key="1">
    <source>
        <dbReference type="ARBA" id="ARBA00010088"/>
    </source>
</evidence>
<dbReference type="InterPro" id="IPR016292">
    <property type="entry name" value="Epoxide_hydrolase"/>
</dbReference>
<dbReference type="Pfam" id="PF06441">
    <property type="entry name" value="EHN"/>
    <property type="match status" value="1"/>
</dbReference>
<comment type="similarity">
    <text evidence="1">Belongs to the peptidase S33 family.</text>
</comment>
<feature type="active site" description="Nucleophile" evidence="4">
    <location>
        <position position="218"/>
    </location>
</feature>
<keyword evidence="2" id="KW-0058">Aromatic hydrocarbons catabolism</keyword>
<evidence type="ECO:0000256" key="2">
    <source>
        <dbReference type="ARBA" id="ARBA00022797"/>
    </source>
</evidence>
<feature type="active site" description="Proton acceptor" evidence="4">
    <location>
        <position position="413"/>
    </location>
</feature>
<feature type="domain" description="Epoxide hydrolase N-terminal" evidence="5">
    <location>
        <begin position="44"/>
        <end position="149"/>
    </location>
</feature>